<dbReference type="EMBL" id="SOJN01000141">
    <property type="protein sequence ID" value="TET44031.1"/>
    <property type="molecule type" value="Genomic_DNA"/>
</dbReference>
<evidence type="ECO:0000313" key="1">
    <source>
        <dbReference type="EMBL" id="TET44031.1"/>
    </source>
</evidence>
<evidence type="ECO:0000313" key="2">
    <source>
        <dbReference type="Proteomes" id="UP000315525"/>
    </source>
</evidence>
<organism evidence="1 2">
    <name type="scientific">candidate division TA06 bacterium</name>
    <dbReference type="NCBI Taxonomy" id="2250710"/>
    <lineage>
        <taxon>Bacteria</taxon>
        <taxon>Bacteria division TA06</taxon>
    </lineage>
</organism>
<sequence>MFNRDEKLYYDALKSEQRMIKPTILFWRRRFGIELSEKEAREAVRIIADLVSFVAKVERQPF</sequence>
<dbReference type="Proteomes" id="UP000315525">
    <property type="component" value="Unassembled WGS sequence"/>
</dbReference>
<reference evidence="1 2" key="1">
    <citation type="submission" date="2019-03" db="EMBL/GenBank/DDBJ databases">
        <title>Metabolic potential of uncultured bacteria and archaea associated with petroleum seepage in deep-sea sediments.</title>
        <authorList>
            <person name="Dong X."/>
            <person name="Hubert C."/>
        </authorList>
    </citation>
    <scope>NUCLEOTIDE SEQUENCE [LARGE SCALE GENOMIC DNA]</scope>
    <source>
        <strain evidence="1">E44_bin18</strain>
    </source>
</reference>
<accession>A0A523UNZ5</accession>
<gene>
    <name evidence="1" type="ORF">E3J62_11375</name>
</gene>
<comment type="caution">
    <text evidence="1">The sequence shown here is derived from an EMBL/GenBank/DDBJ whole genome shotgun (WGS) entry which is preliminary data.</text>
</comment>
<dbReference type="AlphaFoldDB" id="A0A523UNZ5"/>
<protein>
    <submittedName>
        <fullName evidence="1">Uncharacterized protein</fullName>
    </submittedName>
</protein>
<proteinExistence type="predicted"/>
<name>A0A523UNZ5_UNCT6</name>